<feature type="region of interest" description="Disordered" evidence="1">
    <location>
        <begin position="1"/>
        <end position="55"/>
    </location>
</feature>
<feature type="non-terminal residue" evidence="2">
    <location>
        <position position="83"/>
    </location>
</feature>
<evidence type="ECO:0000313" key="2">
    <source>
        <dbReference type="EMBL" id="NYS69272.1"/>
    </source>
</evidence>
<gene>
    <name evidence="2" type="ORF">HZZ05_07025</name>
</gene>
<dbReference type="Proteomes" id="UP000572528">
    <property type="component" value="Unassembled WGS sequence"/>
</dbReference>
<evidence type="ECO:0000313" key="3">
    <source>
        <dbReference type="Proteomes" id="UP000572528"/>
    </source>
</evidence>
<dbReference type="RefSeq" id="WP_218929231.1">
    <property type="nucleotide sequence ID" value="NZ_JACBXV010000082.1"/>
</dbReference>
<sequence length="83" mass="8374">MSATIAPPRPSAGNPRQASSRRPALRLVPSTGVQDPAAPAAQPHPAPRPQVGSRPARHLRLVTSAAIDAVTGMGIGAGASRPD</sequence>
<name>A0A853EM10_9ACTO</name>
<accession>A0A853EM10</accession>
<dbReference type="EMBL" id="JACBXV010000082">
    <property type="protein sequence ID" value="NYS69272.1"/>
    <property type="molecule type" value="Genomic_DNA"/>
</dbReference>
<protein>
    <submittedName>
        <fullName evidence="2">Uncharacterized protein</fullName>
    </submittedName>
</protein>
<proteinExistence type="predicted"/>
<organism evidence="2 3">
    <name type="scientific">Actinomyces bowdenii</name>
    <dbReference type="NCBI Taxonomy" id="131109"/>
    <lineage>
        <taxon>Bacteria</taxon>
        <taxon>Bacillati</taxon>
        <taxon>Actinomycetota</taxon>
        <taxon>Actinomycetes</taxon>
        <taxon>Actinomycetales</taxon>
        <taxon>Actinomycetaceae</taxon>
        <taxon>Actinomyces</taxon>
    </lineage>
</organism>
<evidence type="ECO:0000256" key="1">
    <source>
        <dbReference type="SAM" id="MobiDB-lite"/>
    </source>
</evidence>
<reference evidence="2 3" key="1">
    <citation type="submission" date="2020-07" db="EMBL/GenBank/DDBJ databases">
        <title>MOT database genomes.</title>
        <authorList>
            <person name="Joseph S."/>
            <person name="Aduse-Opoku J."/>
            <person name="Hashim A."/>
            <person name="Wade W."/>
            <person name="Curtis M."/>
        </authorList>
    </citation>
    <scope>NUCLEOTIDE SEQUENCE [LARGE SCALE GENOMIC DNA]</scope>
    <source>
        <strain evidence="2 3">WMus004</strain>
    </source>
</reference>
<dbReference type="AlphaFoldDB" id="A0A853EM10"/>
<comment type="caution">
    <text evidence="2">The sequence shown here is derived from an EMBL/GenBank/DDBJ whole genome shotgun (WGS) entry which is preliminary data.</text>
</comment>